<dbReference type="RefSeq" id="WP_390248601.1">
    <property type="nucleotide sequence ID" value="NZ_JBHSDT010000001.1"/>
</dbReference>
<dbReference type="Proteomes" id="UP001595882">
    <property type="component" value="Unassembled WGS sequence"/>
</dbReference>
<gene>
    <name evidence="1" type="ORF">ACFOY7_01320</name>
</gene>
<keyword evidence="2" id="KW-1185">Reference proteome</keyword>
<reference evidence="2" key="1">
    <citation type="journal article" date="2019" name="Int. J. Syst. Evol. Microbiol.">
        <title>The Global Catalogue of Microorganisms (GCM) 10K type strain sequencing project: providing services to taxonomists for standard genome sequencing and annotation.</title>
        <authorList>
            <consortium name="The Broad Institute Genomics Platform"/>
            <consortium name="The Broad Institute Genome Sequencing Center for Infectious Disease"/>
            <person name="Wu L."/>
            <person name="Ma J."/>
        </authorList>
    </citation>
    <scope>NUCLEOTIDE SEQUENCE [LARGE SCALE GENOMIC DNA]</scope>
    <source>
        <strain evidence="2">CCUG 37865</strain>
    </source>
</reference>
<evidence type="ECO:0000313" key="1">
    <source>
        <dbReference type="EMBL" id="MFC4401740.1"/>
    </source>
</evidence>
<protein>
    <submittedName>
        <fullName evidence="1">Uncharacterized protein</fullName>
    </submittedName>
</protein>
<comment type="caution">
    <text evidence="1">The sequence shown here is derived from an EMBL/GenBank/DDBJ whole genome shotgun (WGS) entry which is preliminary data.</text>
</comment>
<evidence type="ECO:0000313" key="2">
    <source>
        <dbReference type="Proteomes" id="UP001595882"/>
    </source>
</evidence>
<accession>A0ABV8WQR4</accession>
<organism evidence="1 2">
    <name type="scientific">Gracilibacillus xinjiangensis</name>
    <dbReference type="NCBI Taxonomy" id="1193282"/>
    <lineage>
        <taxon>Bacteria</taxon>
        <taxon>Bacillati</taxon>
        <taxon>Bacillota</taxon>
        <taxon>Bacilli</taxon>
        <taxon>Bacillales</taxon>
        <taxon>Bacillaceae</taxon>
        <taxon>Gracilibacillus</taxon>
    </lineage>
</organism>
<proteinExistence type="predicted"/>
<dbReference type="EMBL" id="JBHSDT010000001">
    <property type="protein sequence ID" value="MFC4401740.1"/>
    <property type="molecule type" value="Genomic_DNA"/>
</dbReference>
<sequence length="56" mass="6897">MEYYYNPKVHYLLMNESFGKDTIIYDHNKKPFYGPKIGLRPPYYCNPRYEQNYPLI</sequence>
<name>A0ABV8WQR4_9BACI</name>